<dbReference type="SUPFAM" id="SSF81383">
    <property type="entry name" value="F-box domain"/>
    <property type="match status" value="1"/>
</dbReference>
<comment type="caution">
    <text evidence="9">The sequence shown here is derived from an EMBL/GenBank/DDBJ whole genome shotgun (WGS) entry which is preliminary data.</text>
</comment>
<feature type="transmembrane region" description="Helical" evidence="6">
    <location>
        <begin position="685"/>
        <end position="704"/>
    </location>
</feature>
<organism evidence="9 10">
    <name type="scientific">Aspergillus tanneri</name>
    <dbReference type="NCBI Taxonomy" id="1220188"/>
    <lineage>
        <taxon>Eukaryota</taxon>
        <taxon>Fungi</taxon>
        <taxon>Dikarya</taxon>
        <taxon>Ascomycota</taxon>
        <taxon>Pezizomycotina</taxon>
        <taxon>Eurotiomycetes</taxon>
        <taxon>Eurotiomycetidae</taxon>
        <taxon>Eurotiales</taxon>
        <taxon>Aspergillaceae</taxon>
        <taxon>Aspergillus</taxon>
        <taxon>Aspergillus subgen. Circumdati</taxon>
    </lineage>
</organism>
<dbReference type="VEuPathDB" id="FungiDB:EYZ11_001967"/>
<evidence type="ECO:0000313" key="10">
    <source>
        <dbReference type="Proteomes" id="UP000324241"/>
    </source>
</evidence>
<dbReference type="VEuPathDB" id="FungiDB:EYZ11_001989"/>
<dbReference type="PANTHER" id="PTHR22950">
    <property type="entry name" value="AMINO ACID TRANSPORTER"/>
    <property type="match status" value="1"/>
</dbReference>
<evidence type="ECO:0000256" key="2">
    <source>
        <dbReference type="ARBA" id="ARBA00008066"/>
    </source>
</evidence>
<evidence type="ECO:0000313" key="9">
    <source>
        <dbReference type="EMBL" id="KAA8648302.1"/>
    </source>
</evidence>
<dbReference type="GO" id="GO:0015179">
    <property type="term" value="F:L-amino acid transmembrane transporter activity"/>
    <property type="evidence" value="ECO:0007669"/>
    <property type="project" value="TreeGrafter"/>
</dbReference>
<evidence type="ECO:0000256" key="3">
    <source>
        <dbReference type="ARBA" id="ARBA00022692"/>
    </source>
</evidence>
<dbReference type="Pfam" id="PF24969">
    <property type="entry name" value="LRR_15"/>
    <property type="match status" value="1"/>
</dbReference>
<evidence type="ECO:0000256" key="1">
    <source>
        <dbReference type="ARBA" id="ARBA00004141"/>
    </source>
</evidence>
<feature type="domain" description="Leucine-rich repeat" evidence="8">
    <location>
        <begin position="59"/>
        <end position="390"/>
    </location>
</feature>
<evidence type="ECO:0000259" key="7">
    <source>
        <dbReference type="Pfam" id="PF01490"/>
    </source>
</evidence>
<feature type="transmembrane region" description="Helical" evidence="6">
    <location>
        <begin position="798"/>
        <end position="817"/>
    </location>
</feature>
<evidence type="ECO:0000256" key="4">
    <source>
        <dbReference type="ARBA" id="ARBA00022989"/>
    </source>
</evidence>
<dbReference type="RefSeq" id="XP_033427663.1">
    <property type="nucleotide sequence ID" value="XM_033568857.1"/>
</dbReference>
<dbReference type="GeneID" id="54326889"/>
<dbReference type="FunFam" id="1.20.1740.10:FF:000039">
    <property type="entry name" value="Neutral amino acid transporter (Eurofung)"/>
    <property type="match status" value="1"/>
</dbReference>
<keyword evidence="4 6" id="KW-1133">Transmembrane helix</keyword>
<evidence type="ECO:0000256" key="6">
    <source>
        <dbReference type="SAM" id="Phobius"/>
    </source>
</evidence>
<feature type="transmembrane region" description="Helical" evidence="6">
    <location>
        <begin position="838"/>
        <end position="859"/>
    </location>
</feature>
<feature type="transmembrane region" description="Helical" evidence="6">
    <location>
        <begin position="657"/>
        <end position="673"/>
    </location>
</feature>
<accession>A0A5M9MMP4</accession>
<dbReference type="GO" id="GO:0016020">
    <property type="term" value="C:membrane"/>
    <property type="evidence" value="ECO:0007669"/>
    <property type="project" value="UniProtKB-SubCell"/>
</dbReference>
<reference evidence="9 10" key="1">
    <citation type="submission" date="2019-08" db="EMBL/GenBank/DDBJ databases">
        <title>The genome sequence of a newly discovered highly antifungal drug resistant Aspergillus species, Aspergillus tanneri NIH 1004.</title>
        <authorList>
            <person name="Mounaud S."/>
            <person name="Singh I."/>
            <person name="Joardar V."/>
            <person name="Pakala S."/>
            <person name="Pakala S."/>
            <person name="Venepally P."/>
            <person name="Chung J.K."/>
            <person name="Losada L."/>
            <person name="Nierman W.C."/>
        </authorList>
    </citation>
    <scope>NUCLEOTIDE SEQUENCE [LARGE SCALE GENOMIC DNA]</scope>
    <source>
        <strain evidence="9 10">NIH1004</strain>
    </source>
</reference>
<feature type="transmembrane region" description="Helical" evidence="6">
    <location>
        <begin position="756"/>
        <end position="778"/>
    </location>
</feature>
<comment type="subcellular location">
    <subcellularLocation>
        <location evidence="1">Membrane</location>
        <topology evidence="1">Multi-pass membrane protein</topology>
    </subcellularLocation>
</comment>
<dbReference type="EMBL" id="QUQM01000003">
    <property type="protein sequence ID" value="KAA8648302.1"/>
    <property type="molecule type" value="Genomic_DNA"/>
</dbReference>
<keyword evidence="3 6" id="KW-0812">Transmembrane</keyword>
<feature type="transmembrane region" description="Helical" evidence="6">
    <location>
        <begin position="900"/>
        <end position="923"/>
    </location>
</feature>
<evidence type="ECO:0000259" key="8">
    <source>
        <dbReference type="Pfam" id="PF24969"/>
    </source>
</evidence>
<protein>
    <submittedName>
        <fullName evidence="9">Uncharacterized protein</fullName>
    </submittedName>
</protein>
<dbReference type="PANTHER" id="PTHR22950:SF668">
    <property type="entry name" value="AMINO ACID TRANSPORTER (EUROFUNG)"/>
    <property type="match status" value="1"/>
</dbReference>
<comment type="similarity">
    <text evidence="2">Belongs to the amino acid/polyamine transporter 2 family.</text>
</comment>
<feature type="domain" description="Amino acid transporter transmembrane" evidence="7">
    <location>
        <begin position="578"/>
        <end position="923"/>
    </location>
</feature>
<feature type="transmembrane region" description="Helical" evidence="6">
    <location>
        <begin position="865"/>
        <end position="888"/>
    </location>
</feature>
<dbReference type="AlphaFoldDB" id="A0A5M9MMP4"/>
<keyword evidence="5 6" id="KW-0472">Membrane</keyword>
<proteinExistence type="inferred from homology"/>
<dbReference type="InterPro" id="IPR013057">
    <property type="entry name" value="AA_transpt_TM"/>
</dbReference>
<dbReference type="OrthoDB" id="2520703at2759"/>
<sequence length="943" mass="105124">MSFPLPDDVLLLVGEFLQDHRDRYRLVFVCRRFHDLFLRLVYRMVTLKNGPQTRSFLGAILRRPELARAVRSMYFEDWKQTSVSPPPFPSSWEADWTLYKNWAQAVSHSEEEHVQWEQDLANSVEEAWIALVLPLVANVRQLRLVYPKESVYLDRTLQRAMKGERPFDSQPAFGALQEVSLRHMETEGDSPGSYLPSQILPFFQLPCMRTLTADSVIESQAPSSEWPPTGTSKISEITLQSSNGSKGMQGLIASCSSLQSFKYQHSDSHLQSEAYQPAAFARSLAGSKGSLQTLWLDSYGTHLPFTITGANETHDEWFGPLVEFTVLKDLRIRLPNLLDIRYQPEPSTALPDVLPPSVESLAVEGCKEQSLGMLIGQLKLVVGQRKTRFLGLRQLDIEGFFHDEEDEDASGYQADTATGGEKVIKSRVYEMAQTLHTACVEAGIQLRLRDRECPATMSSIYRADDFPDREAKQEKHQYQDPVPNYDDDPFGNEEFAEVKYRTLHWCLVNRSIPYQAMRDDYDRRNHFPGYLVAPVGRSDARLGSVSFSIGTAFPSQDIWRLGWLITSLVARFISYRAVVLIVGLGIVATYTGYVIGQFKLRYPHVHSMADAGEVMMGSFGRELLGTAQLLFLVFIMGSHILTFIVMMNTVTDHGTCSIVFGVVGLIISFILALPRTLKKVSWMSISSFISILTAVLITMIAIAIQRPGKGKIDTTVDTSLYKGFLAVTNIVFAYAGHVAFFGFISEMAIPTDYPKTLYMLQATDTSMYAVTAIVIYYYGGKDVKSPALGSTSPLISKIAYGIAIPTIVIAGVINGHVACKYIYVRLFRGTDRMQKRNLVSLGTWVLIGIVLWTLAWIIAEAIPVFNNLLSLITALFANGMSGIFWLFLNYGRYTSSGRKIALTILNLIIVGIGGCLCGLGLYVSGKALHDNPSSASFSCANNA</sequence>
<dbReference type="InterPro" id="IPR036047">
    <property type="entry name" value="F-box-like_dom_sf"/>
</dbReference>
<feature type="transmembrane region" description="Helical" evidence="6">
    <location>
        <begin position="623"/>
        <end position="645"/>
    </location>
</feature>
<feature type="transmembrane region" description="Helical" evidence="6">
    <location>
        <begin position="573"/>
        <end position="595"/>
    </location>
</feature>
<dbReference type="Proteomes" id="UP000324241">
    <property type="component" value="Unassembled WGS sequence"/>
</dbReference>
<dbReference type="Pfam" id="PF01490">
    <property type="entry name" value="Aa_trans"/>
    <property type="match status" value="1"/>
</dbReference>
<gene>
    <name evidence="9" type="ORF">ATNIH1004_004187</name>
</gene>
<evidence type="ECO:0000256" key="5">
    <source>
        <dbReference type="ARBA" id="ARBA00023136"/>
    </source>
</evidence>
<name>A0A5M9MMP4_9EURO</name>
<dbReference type="InterPro" id="IPR056867">
    <property type="entry name" value="LRR_15"/>
</dbReference>
<feature type="transmembrane region" description="Helical" evidence="6">
    <location>
        <begin position="724"/>
        <end position="744"/>
    </location>
</feature>